<keyword evidence="2" id="KW-1185">Reference proteome</keyword>
<reference evidence="1 2" key="1">
    <citation type="journal article" date="2019" name="Int. J. Syst. Evol. Microbiol.">
        <title>The Global Catalogue of Microorganisms (GCM) 10K type strain sequencing project: providing services to taxonomists for standard genome sequencing and annotation.</title>
        <authorList>
            <consortium name="The Broad Institute Genomics Platform"/>
            <consortium name="The Broad Institute Genome Sequencing Center for Infectious Disease"/>
            <person name="Wu L."/>
            <person name="Ma J."/>
        </authorList>
    </citation>
    <scope>NUCLEOTIDE SEQUENCE [LARGE SCALE GENOMIC DNA]</scope>
    <source>
        <strain evidence="1 2">SKJ47</strain>
    </source>
</reference>
<dbReference type="Pfam" id="PF24110">
    <property type="entry name" value="DUF7385"/>
    <property type="match status" value="1"/>
</dbReference>
<dbReference type="AlphaFoldDB" id="A0ABD5UU35"/>
<dbReference type="InterPro" id="IPR055809">
    <property type="entry name" value="DUF7385"/>
</dbReference>
<keyword evidence="1" id="KW-0969">Cilium</keyword>
<proteinExistence type="predicted"/>
<name>A0ABD5UU35_9EURY</name>
<dbReference type="RefSeq" id="WP_379744273.1">
    <property type="nucleotide sequence ID" value="NZ_JBHSVN010000001.1"/>
</dbReference>
<evidence type="ECO:0000313" key="2">
    <source>
        <dbReference type="Proteomes" id="UP001596296"/>
    </source>
</evidence>
<keyword evidence="1" id="KW-0282">Flagellum</keyword>
<gene>
    <name evidence="1" type="ORF">ACFQE9_10765</name>
</gene>
<sequence>MSDTADFDVHAHRHRLKQLRDDGGTELYENRDGVACPACGESFSRLFLTRRARTSFPSNDGAPFCLVRTSESICVFRH</sequence>
<keyword evidence="1" id="KW-0966">Cell projection</keyword>
<protein>
    <submittedName>
        <fullName evidence="1">Flagella cluster protein</fullName>
    </submittedName>
</protein>
<accession>A0ABD5UU35</accession>
<dbReference type="Proteomes" id="UP001596296">
    <property type="component" value="Unassembled WGS sequence"/>
</dbReference>
<organism evidence="1 2">
    <name type="scientific">Halopenitus salinus</name>
    <dbReference type="NCBI Taxonomy" id="1198295"/>
    <lineage>
        <taxon>Archaea</taxon>
        <taxon>Methanobacteriati</taxon>
        <taxon>Methanobacteriota</taxon>
        <taxon>Stenosarchaea group</taxon>
        <taxon>Halobacteria</taxon>
        <taxon>Halobacteriales</taxon>
        <taxon>Haloferacaceae</taxon>
        <taxon>Halopenitus</taxon>
    </lineage>
</organism>
<comment type="caution">
    <text evidence="1">The sequence shown here is derived from an EMBL/GenBank/DDBJ whole genome shotgun (WGS) entry which is preliminary data.</text>
</comment>
<dbReference type="EMBL" id="JBHSXL010000009">
    <property type="protein sequence ID" value="MFC6893079.1"/>
    <property type="molecule type" value="Genomic_DNA"/>
</dbReference>
<evidence type="ECO:0000313" key="1">
    <source>
        <dbReference type="EMBL" id="MFC6893079.1"/>
    </source>
</evidence>